<dbReference type="InterPro" id="IPR036769">
    <property type="entry name" value="Ribosomal_uL11_C_sf"/>
</dbReference>
<feature type="domain" description="Large ribosomal subunit protein uL11 C-terminal" evidence="10">
    <location>
        <begin position="72"/>
        <end position="140"/>
    </location>
</feature>
<dbReference type="SMART" id="SM00649">
    <property type="entry name" value="RL11"/>
    <property type="match status" value="1"/>
</dbReference>
<comment type="PTM">
    <text evidence="7 9">One or more lysine residues are methylated.</text>
</comment>
<comment type="similarity">
    <text evidence="1 7 8">Belongs to the universal ribosomal protein uL11 family.</text>
</comment>
<dbReference type="InterPro" id="IPR006519">
    <property type="entry name" value="Ribosomal_uL11_bac-typ"/>
</dbReference>
<comment type="function">
    <text evidence="7 9">Forms part of the ribosomal stalk which helps the ribosome interact with GTP-bound translation factors.</text>
</comment>
<keyword evidence="6 7" id="KW-0687">Ribonucleoprotein</keyword>
<dbReference type="SUPFAM" id="SSF46906">
    <property type="entry name" value="Ribosomal protein L11, C-terminal domain"/>
    <property type="match status" value="1"/>
</dbReference>
<dbReference type="RefSeq" id="WP_102377749.1">
    <property type="nucleotide sequence ID" value="NZ_AP025564.1"/>
</dbReference>
<evidence type="ECO:0000256" key="4">
    <source>
        <dbReference type="ARBA" id="ARBA00022884"/>
    </source>
</evidence>
<dbReference type="InterPro" id="IPR020784">
    <property type="entry name" value="Ribosomal_uL11_N"/>
</dbReference>
<evidence type="ECO:0000256" key="8">
    <source>
        <dbReference type="RuleBase" id="RU003978"/>
    </source>
</evidence>
<accession>A0ABM7WK80</accession>
<evidence type="ECO:0000256" key="7">
    <source>
        <dbReference type="HAMAP-Rule" id="MF_00736"/>
    </source>
</evidence>
<dbReference type="HAMAP" id="MF_00736">
    <property type="entry name" value="Ribosomal_uL11"/>
    <property type="match status" value="1"/>
</dbReference>
<name>A0ABM7WK80_9ACTN</name>
<evidence type="ECO:0000256" key="2">
    <source>
        <dbReference type="ARBA" id="ARBA00022481"/>
    </source>
</evidence>
<keyword evidence="13" id="KW-1185">Reference proteome</keyword>
<dbReference type="NCBIfam" id="TIGR01632">
    <property type="entry name" value="L11_bact"/>
    <property type="match status" value="1"/>
</dbReference>
<dbReference type="GO" id="GO:0005840">
    <property type="term" value="C:ribosome"/>
    <property type="evidence" value="ECO:0007669"/>
    <property type="project" value="UniProtKB-KW"/>
</dbReference>
<evidence type="ECO:0000256" key="9">
    <source>
        <dbReference type="RuleBase" id="RU003979"/>
    </source>
</evidence>
<dbReference type="Proteomes" id="UP001320544">
    <property type="component" value="Chromosome"/>
</dbReference>
<evidence type="ECO:0000256" key="1">
    <source>
        <dbReference type="ARBA" id="ARBA00010537"/>
    </source>
</evidence>
<evidence type="ECO:0000256" key="3">
    <source>
        <dbReference type="ARBA" id="ARBA00022730"/>
    </source>
</evidence>
<dbReference type="CDD" id="cd00349">
    <property type="entry name" value="Ribosomal_L11"/>
    <property type="match status" value="1"/>
</dbReference>
<dbReference type="Pfam" id="PF00298">
    <property type="entry name" value="Ribosomal_L11"/>
    <property type="match status" value="1"/>
</dbReference>
<evidence type="ECO:0000256" key="6">
    <source>
        <dbReference type="ARBA" id="ARBA00023274"/>
    </source>
</evidence>
<keyword evidence="4 7" id="KW-0694">RNA-binding</keyword>
<dbReference type="InterPro" id="IPR036796">
    <property type="entry name" value="Ribosomal_uL11_N_sf"/>
</dbReference>
<keyword evidence="5 7" id="KW-0689">Ribosomal protein</keyword>
<organism evidence="12 13">
    <name type="scientific">Raoultibacter timonensis</name>
    <dbReference type="NCBI Taxonomy" id="1907662"/>
    <lineage>
        <taxon>Bacteria</taxon>
        <taxon>Bacillati</taxon>
        <taxon>Actinomycetota</taxon>
        <taxon>Coriobacteriia</taxon>
        <taxon>Eggerthellales</taxon>
        <taxon>Eggerthellaceae</taxon>
        <taxon>Raoultibacter</taxon>
    </lineage>
</organism>
<evidence type="ECO:0000259" key="11">
    <source>
        <dbReference type="Pfam" id="PF03946"/>
    </source>
</evidence>
<evidence type="ECO:0000313" key="12">
    <source>
        <dbReference type="EMBL" id="BDE96783.1"/>
    </source>
</evidence>
<comment type="subunit">
    <text evidence="7">Part of the ribosomal stalk of the 50S ribosomal subunit. Interacts with L10 and the large rRNA to form the base of the stalk. L10 forms an elongated spine to which L12 dimers bind in a sequential fashion forming a multimeric L10(L12)X complex.</text>
</comment>
<dbReference type="SUPFAM" id="SSF54747">
    <property type="entry name" value="Ribosomal L11/L12e N-terminal domain"/>
    <property type="match status" value="1"/>
</dbReference>
<feature type="domain" description="Large ribosomal subunit protein uL11 N-terminal" evidence="11">
    <location>
        <begin position="10"/>
        <end position="67"/>
    </location>
</feature>
<dbReference type="EMBL" id="AP025564">
    <property type="protein sequence ID" value="BDE96783.1"/>
    <property type="molecule type" value="Genomic_DNA"/>
</dbReference>
<dbReference type="InterPro" id="IPR000911">
    <property type="entry name" value="Ribosomal_uL11"/>
</dbReference>
<evidence type="ECO:0000313" key="13">
    <source>
        <dbReference type="Proteomes" id="UP001320544"/>
    </source>
</evidence>
<reference evidence="12 13" key="1">
    <citation type="submission" date="2022-01" db="EMBL/GenBank/DDBJ databases">
        <title>Novel bile acid biosynthetic pathways are enriched in the microbiome of centenarians.</title>
        <authorList>
            <person name="Sato Y."/>
            <person name="Atarashi K."/>
            <person name="Plichta R.D."/>
            <person name="Arai Y."/>
            <person name="Sasajima S."/>
            <person name="Kearney M.S."/>
            <person name="Suda W."/>
            <person name="Takeshita K."/>
            <person name="Sasaki T."/>
            <person name="Okamoto S."/>
            <person name="Skelly N.A."/>
            <person name="Okamura Y."/>
            <person name="Vlamakis H."/>
            <person name="Li Y."/>
            <person name="Tanoue T."/>
            <person name="Takei H."/>
            <person name="Nittono H."/>
            <person name="Narushima S."/>
            <person name="Irie J."/>
            <person name="Itoh H."/>
            <person name="Moriya K."/>
            <person name="Sugiura Y."/>
            <person name="Suematsu M."/>
            <person name="Moritoki N."/>
            <person name="Shibata S."/>
            <person name="Littman R.D."/>
            <person name="Fischbach A.M."/>
            <person name="Uwamino Y."/>
            <person name="Inoue T."/>
            <person name="Honda A."/>
            <person name="Hattori M."/>
            <person name="Murai T."/>
            <person name="Xavier J.R."/>
            <person name="Hirose N."/>
            <person name="Honda K."/>
        </authorList>
    </citation>
    <scope>NUCLEOTIDE SEQUENCE [LARGE SCALE GENOMIC DNA]</scope>
    <source>
        <strain evidence="12 13">CE91-St30</strain>
    </source>
</reference>
<dbReference type="Gene3D" id="1.10.10.250">
    <property type="entry name" value="Ribosomal protein L11, C-terminal domain"/>
    <property type="match status" value="1"/>
</dbReference>
<gene>
    <name evidence="7 12" type="primary">rplK</name>
    <name evidence="12" type="ORF">CE91St30_21160</name>
</gene>
<dbReference type="InterPro" id="IPR020783">
    <property type="entry name" value="Ribosomal_uL11_C"/>
</dbReference>
<keyword evidence="2 7" id="KW-0488">Methylation</keyword>
<sequence length="167" mass="17666">MAEKKATGFIKLQIPAGAANPAPPVGPALGAQGVNIMQFCQAFNAETQDKAGTIIPVEITVYEDKTFSFVTKTPPAAILIKEKLGIQSGSGVPQLQKVGTLTEDQLREIAETKMPDLNANTIEAAMEIIAGTARSMGVQIEGRAPKKTYVPSKKLAAMLAGRTLDEE</sequence>
<evidence type="ECO:0000256" key="5">
    <source>
        <dbReference type="ARBA" id="ARBA00022980"/>
    </source>
</evidence>
<dbReference type="PANTHER" id="PTHR11661:SF1">
    <property type="entry name" value="LARGE RIBOSOMAL SUBUNIT PROTEIN UL11M"/>
    <property type="match status" value="1"/>
</dbReference>
<dbReference type="Pfam" id="PF03946">
    <property type="entry name" value="Ribosomal_L11_N"/>
    <property type="match status" value="1"/>
</dbReference>
<dbReference type="PANTHER" id="PTHR11661">
    <property type="entry name" value="60S RIBOSOMAL PROTEIN L12"/>
    <property type="match status" value="1"/>
</dbReference>
<dbReference type="Gene3D" id="3.30.1550.10">
    <property type="entry name" value="Ribosomal protein L11/L12, N-terminal domain"/>
    <property type="match status" value="1"/>
</dbReference>
<evidence type="ECO:0000259" key="10">
    <source>
        <dbReference type="Pfam" id="PF00298"/>
    </source>
</evidence>
<protein>
    <recommendedName>
        <fullName evidence="7">Large ribosomal subunit protein uL11</fullName>
    </recommendedName>
</protein>
<proteinExistence type="inferred from homology"/>
<keyword evidence="3 7" id="KW-0699">rRNA-binding</keyword>